<dbReference type="Proteomes" id="UP000320766">
    <property type="component" value="Unassembled WGS sequence"/>
</dbReference>
<dbReference type="Gene3D" id="3.40.50.10130">
    <property type="match status" value="1"/>
</dbReference>
<dbReference type="AlphaFoldDB" id="A0A520KW69"/>
<evidence type="ECO:0000256" key="6">
    <source>
        <dbReference type="ARBA" id="ARBA00023125"/>
    </source>
</evidence>
<dbReference type="InterPro" id="IPR041663">
    <property type="entry name" value="DisA/LigA_HHH"/>
</dbReference>
<dbReference type="FunFam" id="3.40.50.300:FF:001992">
    <property type="entry name" value="ATP-dependent RNA helicase, putative"/>
    <property type="match status" value="1"/>
</dbReference>
<feature type="domain" description="Helicase ATP-binding" evidence="8">
    <location>
        <begin position="28"/>
        <end position="196"/>
    </location>
</feature>
<evidence type="ECO:0000256" key="5">
    <source>
        <dbReference type="ARBA" id="ARBA00022840"/>
    </source>
</evidence>
<dbReference type="SMART" id="SM00490">
    <property type="entry name" value="HELICc"/>
    <property type="match status" value="1"/>
</dbReference>
<dbReference type="GO" id="GO:0003677">
    <property type="term" value="F:DNA binding"/>
    <property type="evidence" value="ECO:0007669"/>
    <property type="project" value="UniProtKB-KW"/>
</dbReference>
<dbReference type="NCBIfam" id="NF010337">
    <property type="entry name" value="PRK13766.1"/>
    <property type="match status" value="1"/>
</dbReference>
<reference evidence="10 11" key="1">
    <citation type="journal article" date="2019" name="Nat. Microbiol.">
        <title>Wide diversity of methane and short-chain alkane metabolisms in uncultured archaea.</title>
        <authorList>
            <person name="Borrel G."/>
            <person name="Adam P.S."/>
            <person name="McKay L.J."/>
            <person name="Chen L.X."/>
            <person name="Sierra-Garcia I.N."/>
            <person name="Sieber C.M."/>
            <person name="Letourneur Q."/>
            <person name="Ghozlane A."/>
            <person name="Andersen G.L."/>
            <person name="Li W.J."/>
            <person name="Hallam S.J."/>
            <person name="Muyzer G."/>
            <person name="de Oliveira V.M."/>
            <person name="Inskeep W.P."/>
            <person name="Banfield J.F."/>
            <person name="Gribaldo S."/>
        </authorList>
    </citation>
    <scope>NUCLEOTIDE SEQUENCE [LARGE SCALE GENOMIC DNA]</scope>
    <source>
        <strain evidence="10">NM1b</strain>
    </source>
</reference>
<comment type="caution">
    <text evidence="10">The sequence shown here is derived from an EMBL/GenBank/DDBJ whole genome shotgun (WGS) entry which is preliminary data.</text>
</comment>
<dbReference type="GO" id="GO:0016787">
    <property type="term" value="F:hydrolase activity"/>
    <property type="evidence" value="ECO:0007669"/>
    <property type="project" value="UniProtKB-KW"/>
</dbReference>
<protein>
    <submittedName>
        <fullName evidence="10">DEAD/DEAH box helicase</fullName>
    </submittedName>
</protein>
<dbReference type="Pfam" id="PF21210">
    <property type="entry name" value="RNA_helicase_helical"/>
    <property type="match status" value="1"/>
</dbReference>
<keyword evidence="2" id="KW-0227">DNA damage</keyword>
<evidence type="ECO:0000313" key="11">
    <source>
        <dbReference type="Proteomes" id="UP000320766"/>
    </source>
</evidence>
<dbReference type="InterPro" id="IPR011545">
    <property type="entry name" value="DEAD/DEAH_box_helicase_dom"/>
</dbReference>
<dbReference type="GO" id="GO:0004386">
    <property type="term" value="F:helicase activity"/>
    <property type="evidence" value="ECO:0007669"/>
    <property type="project" value="UniProtKB-KW"/>
</dbReference>
<keyword evidence="6" id="KW-0238">DNA-binding</keyword>
<dbReference type="Gene3D" id="3.40.50.300">
    <property type="entry name" value="P-loop containing nucleotide triphosphate hydrolases"/>
    <property type="match status" value="2"/>
</dbReference>
<dbReference type="Gene3D" id="1.10.150.20">
    <property type="entry name" value="5' to 3' exonuclease, C-terminal subdomain"/>
    <property type="match status" value="1"/>
</dbReference>
<keyword evidence="5" id="KW-0067">ATP-binding</keyword>
<dbReference type="SMART" id="SM00487">
    <property type="entry name" value="DEXDc"/>
    <property type="match status" value="1"/>
</dbReference>
<dbReference type="GO" id="GO:0005524">
    <property type="term" value="F:ATP binding"/>
    <property type="evidence" value="ECO:0007669"/>
    <property type="project" value="UniProtKB-KW"/>
</dbReference>
<name>A0A520KW69_9EURY</name>
<evidence type="ECO:0000256" key="3">
    <source>
        <dbReference type="ARBA" id="ARBA00022801"/>
    </source>
</evidence>
<evidence type="ECO:0000256" key="2">
    <source>
        <dbReference type="ARBA" id="ARBA00022763"/>
    </source>
</evidence>
<evidence type="ECO:0000256" key="1">
    <source>
        <dbReference type="ARBA" id="ARBA00022741"/>
    </source>
</evidence>
<dbReference type="SUPFAM" id="SSF52980">
    <property type="entry name" value="Restriction endonuclease-like"/>
    <property type="match status" value="1"/>
</dbReference>
<dbReference type="Pfam" id="PF12826">
    <property type="entry name" value="HHH_2"/>
    <property type="match status" value="1"/>
</dbReference>
<dbReference type="PANTHER" id="PTHR14025:SF20">
    <property type="entry name" value="FANCONI ANEMIA GROUP M PROTEIN"/>
    <property type="match status" value="1"/>
</dbReference>
<dbReference type="InterPro" id="IPR014001">
    <property type="entry name" value="Helicase_ATP-bd"/>
</dbReference>
<dbReference type="CDD" id="cd20075">
    <property type="entry name" value="XPF_nuclease_XPF_arch"/>
    <property type="match status" value="1"/>
</dbReference>
<dbReference type="GO" id="GO:0006281">
    <property type="term" value="P:DNA repair"/>
    <property type="evidence" value="ECO:0007669"/>
    <property type="project" value="UniProtKB-KW"/>
</dbReference>
<feature type="domain" description="Helicase C-terminal" evidence="9">
    <location>
        <begin position="355"/>
        <end position="527"/>
    </location>
</feature>
<dbReference type="EMBL" id="RXIL01000096">
    <property type="protein sequence ID" value="RZN68777.1"/>
    <property type="molecule type" value="Genomic_DNA"/>
</dbReference>
<dbReference type="GO" id="GO:0140097">
    <property type="term" value="F:catalytic activity, acting on DNA"/>
    <property type="evidence" value="ECO:0007669"/>
    <property type="project" value="UniProtKB-ARBA"/>
</dbReference>
<keyword evidence="3" id="KW-0378">Hydrolase</keyword>
<dbReference type="Pfam" id="PF00271">
    <property type="entry name" value="Helicase_C"/>
    <property type="match status" value="1"/>
</dbReference>
<sequence>MKKISDEKISQPLIKPDRIESRSYQLSLAEKALTNNSLIVLPTGLGKTIISLIVVASRLSEFKEGKALILSPTKPLVEQHTRFFRDSLNIREEEILTFTGELSPDKREEMWKRGKVIVSTPQVIENDLITRRIDLEDVVQITFDEAHRSVGNYSYVYIAKRYLEEGKNVNIMGITASPGSDEEKIREVCENLHIEKIEIKDESDPSVFPYVYDRSLRWVRVEMSEGLKEIRDLLTGILDDRMKKLRDLGMIGSYAKDLSKKELLGLQNAVRKKLIREPSSDLFSAVSILAEILKLKHAVDLAETQGFGTLTKYLERLKNEGVSKGGSKAAKRTIGDKRFTKALYLSENMDEKNPKMEEVKRIISNKLMKNKDSRIIVFTNYRDTAKLVVKDIEELEGARPIRFVGQANREGDNGLRQSQQVEIIEKFKSGEYNVLVATSVGEEGLDIPSTDLVIFYEPVPSEIRSIQRKGRTARRRSGEVVILMTRGTRDEAYYWISNRKEKEMKRVGRENHLVQRQEDQKKVADFDEEAVEVIVDHRELRSAVTKNLEEKGLRIKVKTLNVGDYVVSDRVCIERKTDIDLLDSLFTKERDIFKQMSNLRRAYERPILLIEGEDLYTRRNVHPNAIRGALSSIIVDFGVSILMSRDSEDTAGLIYSMARREQKRNRRLPSLHDDKTSKTVREKQEYLVSSLPNVGLQTAKSLLFHFGSVRSVFNARKEELMEVENVGEKTAVQIRKVIDEKY</sequence>
<keyword evidence="4 10" id="KW-0347">Helicase</keyword>
<dbReference type="PROSITE" id="PS51192">
    <property type="entry name" value="HELICASE_ATP_BIND_1"/>
    <property type="match status" value="1"/>
</dbReference>
<gene>
    <name evidence="10" type="ORF">EF807_05370</name>
</gene>
<dbReference type="SUPFAM" id="SSF52540">
    <property type="entry name" value="P-loop containing nucleoside triphosphate hydrolases"/>
    <property type="match status" value="1"/>
</dbReference>
<evidence type="ECO:0000259" key="9">
    <source>
        <dbReference type="PROSITE" id="PS51194"/>
    </source>
</evidence>
<dbReference type="Pfam" id="PF02732">
    <property type="entry name" value="ERCC4"/>
    <property type="match status" value="1"/>
</dbReference>
<dbReference type="Gene3D" id="1.20.1320.20">
    <property type="entry name" value="hef helicase domain"/>
    <property type="match status" value="1"/>
</dbReference>
<dbReference type="GO" id="GO:0004518">
    <property type="term" value="F:nuclease activity"/>
    <property type="evidence" value="ECO:0007669"/>
    <property type="project" value="InterPro"/>
</dbReference>
<proteinExistence type="predicted"/>
<dbReference type="InterPro" id="IPR006166">
    <property type="entry name" value="ERCC4_domain"/>
</dbReference>
<dbReference type="InterPro" id="IPR010994">
    <property type="entry name" value="RuvA_2-like"/>
</dbReference>
<evidence type="ECO:0000313" key="10">
    <source>
        <dbReference type="EMBL" id="RZN68777.1"/>
    </source>
</evidence>
<evidence type="ECO:0000259" key="8">
    <source>
        <dbReference type="PROSITE" id="PS51192"/>
    </source>
</evidence>
<evidence type="ECO:0000256" key="4">
    <source>
        <dbReference type="ARBA" id="ARBA00022806"/>
    </source>
</evidence>
<dbReference type="CDD" id="cd12089">
    <property type="entry name" value="Hef_ID"/>
    <property type="match status" value="1"/>
</dbReference>
<dbReference type="InterPro" id="IPR001650">
    <property type="entry name" value="Helicase_C-like"/>
</dbReference>
<keyword evidence="7" id="KW-0234">DNA repair</keyword>
<dbReference type="InterPro" id="IPR011335">
    <property type="entry name" value="Restrct_endonuc-II-like"/>
</dbReference>
<dbReference type="PROSITE" id="PS51194">
    <property type="entry name" value="HELICASE_CTER"/>
    <property type="match status" value="1"/>
</dbReference>
<dbReference type="SMART" id="SM00891">
    <property type="entry name" value="ERCC4"/>
    <property type="match status" value="1"/>
</dbReference>
<dbReference type="InterPro" id="IPR027417">
    <property type="entry name" value="P-loop_NTPase"/>
</dbReference>
<organism evidence="10 11">
    <name type="scientific">Candidatus Methanolliviera hydrocarbonicum</name>
    <dbReference type="NCBI Taxonomy" id="2491085"/>
    <lineage>
        <taxon>Archaea</taxon>
        <taxon>Methanobacteriati</taxon>
        <taxon>Methanobacteriota</taxon>
        <taxon>Candidatus Methanoliparia</taxon>
        <taxon>Candidatus Methanoliparales</taxon>
        <taxon>Candidatus Methanollivieraceae</taxon>
        <taxon>Candidatus Methanolliviera</taxon>
    </lineage>
</organism>
<evidence type="ECO:0000256" key="7">
    <source>
        <dbReference type="ARBA" id="ARBA00023204"/>
    </source>
</evidence>
<dbReference type="InterPro" id="IPR041755">
    <property type="entry name" value="Hef_ID"/>
</dbReference>
<dbReference type="SUPFAM" id="SSF47781">
    <property type="entry name" value="RuvA domain 2-like"/>
    <property type="match status" value="1"/>
</dbReference>
<accession>A0A520KW69</accession>
<dbReference type="PANTHER" id="PTHR14025">
    <property type="entry name" value="FANCONI ANEMIA GROUP M FANCM FAMILY MEMBER"/>
    <property type="match status" value="1"/>
</dbReference>
<keyword evidence="1" id="KW-0547">Nucleotide-binding</keyword>
<dbReference type="Pfam" id="PF00270">
    <property type="entry name" value="DEAD"/>
    <property type="match status" value="1"/>
</dbReference>